<dbReference type="UniPathway" id="UPA00253">
    <property type="reaction ID" value="UER00326"/>
</dbReference>
<evidence type="ECO:0000259" key="14">
    <source>
        <dbReference type="Pfam" id="PF00890"/>
    </source>
</evidence>
<dbReference type="Pfam" id="PF00890">
    <property type="entry name" value="FAD_binding_2"/>
    <property type="match status" value="1"/>
</dbReference>
<comment type="cofactor">
    <cofactor evidence="1 13">
        <name>FAD</name>
        <dbReference type="ChEBI" id="CHEBI:57692"/>
    </cofactor>
</comment>
<feature type="domain" description="FAD-dependent oxidoreductase 2 FAD-binding" evidence="14">
    <location>
        <begin position="12"/>
        <end position="411"/>
    </location>
</feature>
<comment type="caution">
    <text evidence="16">The sequence shown here is derived from an EMBL/GenBank/DDBJ whole genome shotgun (WGS) entry which is preliminary data.</text>
</comment>
<comment type="function">
    <text evidence="10">Catalyzes the oxidation of L-aspartate to iminoaspartate, the first step in the de novo biosynthesis of NAD(+).</text>
</comment>
<dbReference type="GO" id="GO:0034628">
    <property type="term" value="P:'de novo' NAD+ biosynthetic process from L-aspartate"/>
    <property type="evidence" value="ECO:0007669"/>
    <property type="project" value="TreeGrafter"/>
</dbReference>
<dbReference type="FunFam" id="3.90.700.10:FF:000002">
    <property type="entry name" value="L-aspartate oxidase"/>
    <property type="match status" value="1"/>
</dbReference>
<comment type="subcellular location">
    <subcellularLocation>
        <location evidence="13">Cytoplasm</location>
    </subcellularLocation>
</comment>
<protein>
    <recommendedName>
        <fullName evidence="5 12">L-aspartate oxidase</fullName>
        <ecNumber evidence="4 12">1.4.3.16</ecNumber>
    </recommendedName>
</protein>
<dbReference type="PANTHER" id="PTHR42716:SF2">
    <property type="entry name" value="L-ASPARTATE OXIDASE, CHLOROPLASTIC"/>
    <property type="match status" value="1"/>
</dbReference>
<name>A0A7X6HCJ2_9MICC</name>
<accession>A0A7X6HCJ2</accession>
<comment type="pathway">
    <text evidence="2 13">Cofactor biosynthesis; NAD(+) biosynthesis; iminoaspartate from L-aspartate (oxidase route): step 1/1.</text>
</comment>
<dbReference type="EMBL" id="JAAZSQ010000006">
    <property type="protein sequence ID" value="NKX54626.1"/>
    <property type="molecule type" value="Genomic_DNA"/>
</dbReference>
<organism evidence="16 17">
    <name type="scientific">Arthrobacter mobilis</name>
    <dbReference type="NCBI Taxonomy" id="2724944"/>
    <lineage>
        <taxon>Bacteria</taxon>
        <taxon>Bacillati</taxon>
        <taxon>Actinomycetota</taxon>
        <taxon>Actinomycetes</taxon>
        <taxon>Micrococcales</taxon>
        <taxon>Micrococcaceae</taxon>
        <taxon>Arthrobacter</taxon>
    </lineage>
</organism>
<feature type="domain" description="Fumarate reductase/succinate dehydrogenase flavoprotein-like C-terminal" evidence="15">
    <location>
        <begin position="497"/>
        <end position="527"/>
    </location>
</feature>
<evidence type="ECO:0000259" key="15">
    <source>
        <dbReference type="Pfam" id="PF02910"/>
    </source>
</evidence>
<evidence type="ECO:0000256" key="5">
    <source>
        <dbReference type="ARBA" id="ARBA00021901"/>
    </source>
</evidence>
<dbReference type="PRINTS" id="PR00368">
    <property type="entry name" value="FADPNR"/>
</dbReference>
<keyword evidence="17" id="KW-1185">Reference proteome</keyword>
<evidence type="ECO:0000256" key="3">
    <source>
        <dbReference type="ARBA" id="ARBA00008562"/>
    </source>
</evidence>
<reference evidence="16 17" key="1">
    <citation type="submission" date="2020-04" db="EMBL/GenBank/DDBJ databases">
        <title>Arthrobacter sp. nov.</title>
        <authorList>
            <person name="Liu S."/>
        </authorList>
    </citation>
    <scope>NUCLEOTIDE SEQUENCE [LARGE SCALE GENOMIC DNA]</scope>
    <source>
        <strain evidence="16 17">E918</strain>
    </source>
</reference>
<keyword evidence="7 13" id="KW-0662">Pyridine nucleotide biosynthesis</keyword>
<evidence type="ECO:0000313" key="16">
    <source>
        <dbReference type="EMBL" id="NKX54626.1"/>
    </source>
</evidence>
<dbReference type="RefSeq" id="WP_168485963.1">
    <property type="nucleotide sequence ID" value="NZ_JAAZSQ010000006.1"/>
</dbReference>
<dbReference type="Gene3D" id="3.90.700.10">
    <property type="entry name" value="Succinate dehydrogenase/fumarate reductase flavoprotein, catalytic domain"/>
    <property type="match status" value="1"/>
</dbReference>
<evidence type="ECO:0000256" key="11">
    <source>
        <dbReference type="ARBA" id="ARBA00048305"/>
    </source>
</evidence>
<sequence>MTPAVSPAKLRVVVVGSGIAGLYAAALAARRPATAVTLVTKGALEQSNTWHAQGGITAVTDQGRAAGDSVAAHVADTLRAGAGMNDGAAVRLLCAAAGREIATLDRWGVPFDRTGGGYALGLEGAHSAPRILHIGGDRTGAGIAAALIGQVRDLAGAGQLQLREHTAVSGLLRSGSRAGAGVTGVRLQPAGTGGSSGAGTVEELPADVVVLATGGAGQLFEATTNPAGATGDGVALAWEAGAVLSDLEFIQFHPTLLDPAATGGQSFMVSEAVRGEGALLVDSAGGRFMPGSHPDAELAPRDVVSRAIHRRQRELAQQGLEPVVYLDATVVAAAKGEQFLSRRFPMIDATVRALGFDWTRQPLPVVPASHYWMGGVRTDLDARTSVPGLFAVGEVACTGVHGANRLASNSLLEGLVFARRAVEALDGYRTAPAFAAQPLAFDEGDTACTAAGIQALMTSAAGVARDGAGLELAAKQLAEWTAGPGATPDAGPDNDTAALLTVARLVAAAAAARRNSVGAHYRTDFEQAPAGRGHLSFVKEQDQP</sequence>
<proteinExistence type="inferred from homology"/>
<dbReference type="GO" id="GO:0033765">
    <property type="term" value="F:steroid dehydrogenase activity, acting on the CH-CH group of donors"/>
    <property type="evidence" value="ECO:0007669"/>
    <property type="project" value="UniProtKB-ARBA"/>
</dbReference>
<dbReference type="InterPro" id="IPR003953">
    <property type="entry name" value="FAD-dep_OxRdtase_2_FAD-bd"/>
</dbReference>
<keyword evidence="8 13" id="KW-0274">FAD</keyword>
<dbReference type="InterPro" id="IPR015939">
    <property type="entry name" value="Fum_Rdtase/Succ_DH_flav-like_C"/>
</dbReference>
<dbReference type="GO" id="GO:0005737">
    <property type="term" value="C:cytoplasm"/>
    <property type="evidence" value="ECO:0007669"/>
    <property type="project" value="UniProtKB-SubCell"/>
</dbReference>
<dbReference type="InterPro" id="IPR036188">
    <property type="entry name" value="FAD/NAD-bd_sf"/>
</dbReference>
<evidence type="ECO:0000256" key="9">
    <source>
        <dbReference type="ARBA" id="ARBA00023002"/>
    </source>
</evidence>
<dbReference type="NCBIfam" id="TIGR00551">
    <property type="entry name" value="nadB"/>
    <property type="match status" value="1"/>
</dbReference>
<dbReference type="InterPro" id="IPR005288">
    <property type="entry name" value="NadB"/>
</dbReference>
<dbReference type="InterPro" id="IPR027477">
    <property type="entry name" value="Succ_DH/fumarate_Rdtase_cat_sf"/>
</dbReference>
<dbReference type="Gene3D" id="3.50.50.60">
    <property type="entry name" value="FAD/NAD(P)-binding domain"/>
    <property type="match status" value="1"/>
</dbReference>
<dbReference type="Gene3D" id="1.20.58.100">
    <property type="entry name" value="Fumarate reductase/succinate dehydrogenase flavoprotein-like, C-terminal domain"/>
    <property type="match status" value="1"/>
</dbReference>
<evidence type="ECO:0000313" key="17">
    <source>
        <dbReference type="Proteomes" id="UP000544090"/>
    </source>
</evidence>
<evidence type="ECO:0000256" key="10">
    <source>
        <dbReference type="ARBA" id="ARBA00029426"/>
    </source>
</evidence>
<gene>
    <name evidence="16" type="primary">nadB</name>
    <name evidence="16" type="ORF">HGG74_08750</name>
</gene>
<evidence type="ECO:0000256" key="7">
    <source>
        <dbReference type="ARBA" id="ARBA00022642"/>
    </source>
</evidence>
<dbReference type="EC" id="1.4.3.16" evidence="4 12"/>
<dbReference type="Proteomes" id="UP000544090">
    <property type="component" value="Unassembled WGS sequence"/>
</dbReference>
<evidence type="ECO:0000256" key="13">
    <source>
        <dbReference type="RuleBase" id="RU362049"/>
    </source>
</evidence>
<evidence type="ECO:0000256" key="4">
    <source>
        <dbReference type="ARBA" id="ARBA00012173"/>
    </source>
</evidence>
<dbReference type="SUPFAM" id="SSF51905">
    <property type="entry name" value="FAD/NAD(P)-binding domain"/>
    <property type="match status" value="1"/>
</dbReference>
<comment type="catalytic activity">
    <reaction evidence="11">
        <text>L-aspartate + O2 = iminosuccinate + H2O2</text>
        <dbReference type="Rhea" id="RHEA:25876"/>
        <dbReference type="ChEBI" id="CHEBI:15379"/>
        <dbReference type="ChEBI" id="CHEBI:16240"/>
        <dbReference type="ChEBI" id="CHEBI:29991"/>
        <dbReference type="ChEBI" id="CHEBI:77875"/>
        <dbReference type="EC" id="1.4.3.16"/>
    </reaction>
    <physiologicalReaction direction="left-to-right" evidence="11">
        <dbReference type="Rhea" id="RHEA:25877"/>
    </physiologicalReaction>
</comment>
<dbReference type="Pfam" id="PF02910">
    <property type="entry name" value="Succ_DH_flav_C"/>
    <property type="match status" value="1"/>
</dbReference>
<dbReference type="AlphaFoldDB" id="A0A7X6HCJ2"/>
<dbReference type="SUPFAM" id="SSF56425">
    <property type="entry name" value="Succinate dehydrogenase/fumarate reductase flavoprotein, catalytic domain"/>
    <property type="match status" value="1"/>
</dbReference>
<comment type="similarity">
    <text evidence="3 13">Belongs to the FAD-dependent oxidoreductase 2 family. NadB subfamily.</text>
</comment>
<evidence type="ECO:0000256" key="8">
    <source>
        <dbReference type="ARBA" id="ARBA00022827"/>
    </source>
</evidence>
<dbReference type="PANTHER" id="PTHR42716">
    <property type="entry name" value="L-ASPARTATE OXIDASE"/>
    <property type="match status" value="1"/>
</dbReference>
<evidence type="ECO:0000256" key="2">
    <source>
        <dbReference type="ARBA" id="ARBA00004950"/>
    </source>
</evidence>
<keyword evidence="9 13" id="KW-0560">Oxidoreductase</keyword>
<dbReference type="SUPFAM" id="SSF46977">
    <property type="entry name" value="Succinate dehydrogenase/fumarate reductase flavoprotein C-terminal domain"/>
    <property type="match status" value="1"/>
</dbReference>
<dbReference type="InterPro" id="IPR037099">
    <property type="entry name" value="Fum_R/Succ_DH_flav-like_C_sf"/>
</dbReference>
<dbReference type="GO" id="GO:0008734">
    <property type="term" value="F:L-aspartate oxidase activity"/>
    <property type="evidence" value="ECO:0007669"/>
    <property type="project" value="UniProtKB-UniRule"/>
</dbReference>
<evidence type="ECO:0000256" key="12">
    <source>
        <dbReference type="NCBIfam" id="TIGR00551"/>
    </source>
</evidence>
<evidence type="ECO:0000256" key="6">
    <source>
        <dbReference type="ARBA" id="ARBA00022630"/>
    </source>
</evidence>
<evidence type="ECO:0000256" key="1">
    <source>
        <dbReference type="ARBA" id="ARBA00001974"/>
    </source>
</evidence>
<keyword evidence="6 13" id="KW-0285">Flavoprotein</keyword>